<evidence type="ECO:0000256" key="9">
    <source>
        <dbReference type="ARBA" id="ARBA00023146"/>
    </source>
</evidence>
<dbReference type="InterPro" id="IPR004527">
    <property type="entry name" value="Glu-tRNA-ligase_bac/mito"/>
</dbReference>
<dbReference type="PROSITE" id="PS00178">
    <property type="entry name" value="AA_TRNA_LIGASE_I"/>
    <property type="match status" value="1"/>
</dbReference>
<feature type="domain" description="Glutamyl/glutaminyl-tRNA synthetase class Ib catalytic" evidence="11">
    <location>
        <begin position="25"/>
        <end position="326"/>
    </location>
</feature>
<feature type="binding site" evidence="10">
    <location>
        <position position="261"/>
    </location>
    <ligand>
        <name>ATP</name>
        <dbReference type="ChEBI" id="CHEBI:30616"/>
    </ligand>
</feature>
<dbReference type="Gene3D" id="1.10.10.350">
    <property type="match status" value="1"/>
</dbReference>
<dbReference type="Gene3D" id="3.40.50.620">
    <property type="entry name" value="HUPs"/>
    <property type="match status" value="1"/>
</dbReference>
<sequence length="490" mass="54979">MHESASGGVRYNGARFLFFCEVFMVVTRFAPSPTGDLHIGGVRTALYCWLHARQHQGTFRLRIEDTDRERSTEASTQVILDGLNWLGLHHDGEVVYQSQRFDAYNAIIDEMIARGQAYYCWCTPEELEAMREEQKRLGLPQRYNGKYRDGGEPVPGVTPAVRFKNPLEGSVTWHDKVRGVVTVNNSELDDWVIRRSDGAPTYNFCVVVDDAAAKVSLVIRGEDHVSNTPKQINLYRALGYDVPDFAHVPMILGDDGKRLSKRHGATNVLDYRREGYLPPAILNYLVRLGWAHGDQEIFSMDEMLQFFRIEDVHSAASTFNTEKLRWLNQHYMKETAPADLLAQLLPHFAPLGIAPDEAVVLRAIPHYQERAKTLKEMAENMAWLFQAPQSFPPDAAKKAFKGTDTVRLLQDLQSRIAALTVVNEETLHDAVAACVEASGVGFGKVGQPARLAVTGGAPSPDLALTLSLLDKEEILRRLQFASEYVLKNQV</sequence>
<dbReference type="PATRIC" id="fig|797473.3.peg.1021"/>
<keyword evidence="7 10" id="KW-0067">ATP-binding</keyword>
<dbReference type="InterPro" id="IPR045462">
    <property type="entry name" value="aa-tRNA-synth_I_cd-bd"/>
</dbReference>
<dbReference type="GO" id="GO:0000049">
    <property type="term" value="F:tRNA binding"/>
    <property type="evidence" value="ECO:0007669"/>
    <property type="project" value="InterPro"/>
</dbReference>
<dbReference type="GO" id="GO:0008270">
    <property type="term" value="F:zinc ion binding"/>
    <property type="evidence" value="ECO:0007669"/>
    <property type="project" value="InterPro"/>
</dbReference>
<evidence type="ECO:0000259" key="11">
    <source>
        <dbReference type="Pfam" id="PF00749"/>
    </source>
</evidence>
<evidence type="ECO:0000256" key="8">
    <source>
        <dbReference type="ARBA" id="ARBA00022917"/>
    </source>
</evidence>
<feature type="short sequence motif" description="'KMSKS' region" evidence="10">
    <location>
        <begin position="258"/>
        <end position="262"/>
    </location>
</feature>
<evidence type="ECO:0000259" key="12">
    <source>
        <dbReference type="Pfam" id="PF19269"/>
    </source>
</evidence>
<dbReference type="EMBL" id="AGCM01000070">
    <property type="protein sequence ID" value="EHM54374.1"/>
    <property type="molecule type" value="Genomic_DNA"/>
</dbReference>
<dbReference type="HOGENOM" id="CLU_015768_6_0_6"/>
<dbReference type="STRING" id="797473.HMPREF9080_01267"/>
<dbReference type="InterPro" id="IPR049940">
    <property type="entry name" value="GluQ/Sye"/>
</dbReference>
<keyword evidence="8 10" id="KW-0648">Protein biosynthesis</keyword>
<evidence type="ECO:0000313" key="13">
    <source>
        <dbReference type="EMBL" id="EHM54374.1"/>
    </source>
</evidence>
<dbReference type="InterPro" id="IPR001412">
    <property type="entry name" value="aa-tRNA-synth_I_CS"/>
</dbReference>
<comment type="caution">
    <text evidence="13">The sequence shown here is derived from an EMBL/GenBank/DDBJ whole genome shotgun (WGS) entry which is preliminary data.</text>
</comment>
<evidence type="ECO:0000256" key="1">
    <source>
        <dbReference type="ARBA" id="ARBA00004496"/>
    </source>
</evidence>
<evidence type="ECO:0000256" key="7">
    <source>
        <dbReference type="ARBA" id="ARBA00022840"/>
    </source>
</evidence>
<organism evidence="13 14">
    <name type="scientific">Cardiobacterium valvarum F0432</name>
    <dbReference type="NCBI Taxonomy" id="797473"/>
    <lineage>
        <taxon>Bacteria</taxon>
        <taxon>Pseudomonadati</taxon>
        <taxon>Pseudomonadota</taxon>
        <taxon>Gammaproteobacteria</taxon>
        <taxon>Cardiobacteriales</taxon>
        <taxon>Cardiobacteriaceae</taxon>
        <taxon>Cardiobacterium</taxon>
    </lineage>
</organism>
<dbReference type="NCBIfam" id="TIGR00464">
    <property type="entry name" value="gltX_bact"/>
    <property type="match status" value="1"/>
</dbReference>
<dbReference type="GO" id="GO:0004818">
    <property type="term" value="F:glutamate-tRNA ligase activity"/>
    <property type="evidence" value="ECO:0007669"/>
    <property type="project" value="UniProtKB-UniRule"/>
</dbReference>
<dbReference type="SUPFAM" id="SSF52374">
    <property type="entry name" value="Nucleotidylyl transferase"/>
    <property type="match status" value="1"/>
</dbReference>
<evidence type="ECO:0000256" key="10">
    <source>
        <dbReference type="HAMAP-Rule" id="MF_00022"/>
    </source>
</evidence>
<comment type="subunit">
    <text evidence="3 10">Monomer.</text>
</comment>
<feature type="domain" description="Aminoacyl-tRNA synthetase class I anticodon-binding" evidence="12">
    <location>
        <begin position="340"/>
        <end position="481"/>
    </location>
</feature>
<dbReference type="PANTHER" id="PTHR43311:SF2">
    <property type="entry name" value="GLUTAMATE--TRNA LIGASE, MITOCHONDRIAL-RELATED"/>
    <property type="match status" value="1"/>
</dbReference>
<dbReference type="InterPro" id="IPR000924">
    <property type="entry name" value="Glu/Gln-tRNA-synth"/>
</dbReference>
<name>G9ZET2_9GAMM</name>
<dbReference type="PANTHER" id="PTHR43311">
    <property type="entry name" value="GLUTAMATE--TRNA LIGASE"/>
    <property type="match status" value="1"/>
</dbReference>
<keyword evidence="5 10" id="KW-0436">Ligase</keyword>
<keyword evidence="6 10" id="KW-0547">Nucleotide-binding</keyword>
<dbReference type="EC" id="6.1.1.17" evidence="10"/>
<comment type="catalytic activity">
    <reaction evidence="10">
        <text>tRNA(Glu) + L-glutamate + ATP = L-glutamyl-tRNA(Glu) + AMP + diphosphate</text>
        <dbReference type="Rhea" id="RHEA:23540"/>
        <dbReference type="Rhea" id="RHEA-COMP:9663"/>
        <dbReference type="Rhea" id="RHEA-COMP:9680"/>
        <dbReference type="ChEBI" id="CHEBI:29985"/>
        <dbReference type="ChEBI" id="CHEBI:30616"/>
        <dbReference type="ChEBI" id="CHEBI:33019"/>
        <dbReference type="ChEBI" id="CHEBI:78442"/>
        <dbReference type="ChEBI" id="CHEBI:78520"/>
        <dbReference type="ChEBI" id="CHEBI:456215"/>
        <dbReference type="EC" id="6.1.1.17"/>
    </reaction>
</comment>
<keyword evidence="9 10" id="KW-0030">Aminoacyl-tRNA synthetase</keyword>
<dbReference type="GO" id="GO:0005829">
    <property type="term" value="C:cytosol"/>
    <property type="evidence" value="ECO:0007669"/>
    <property type="project" value="TreeGrafter"/>
</dbReference>
<dbReference type="InterPro" id="IPR020751">
    <property type="entry name" value="aa-tRNA-synth_I_codon-bd_sub2"/>
</dbReference>
<comment type="similarity">
    <text evidence="2 10">Belongs to the class-I aminoacyl-tRNA synthetase family. Glutamate--tRNA ligase type 1 subfamily.</text>
</comment>
<dbReference type="AlphaFoldDB" id="G9ZET2"/>
<dbReference type="Pfam" id="PF19269">
    <property type="entry name" value="Anticodon_2"/>
    <property type="match status" value="1"/>
</dbReference>
<evidence type="ECO:0000256" key="2">
    <source>
        <dbReference type="ARBA" id="ARBA00007894"/>
    </source>
</evidence>
<evidence type="ECO:0000256" key="3">
    <source>
        <dbReference type="ARBA" id="ARBA00011245"/>
    </source>
</evidence>
<dbReference type="InterPro" id="IPR014729">
    <property type="entry name" value="Rossmann-like_a/b/a_fold"/>
</dbReference>
<comment type="caution">
    <text evidence="10">Lacks conserved residue(s) required for the propagation of feature annotation.</text>
</comment>
<dbReference type="CDD" id="cd00808">
    <property type="entry name" value="GluRS_core"/>
    <property type="match status" value="1"/>
</dbReference>
<dbReference type="PRINTS" id="PR00987">
    <property type="entry name" value="TRNASYNTHGLU"/>
</dbReference>
<accession>G9ZET2</accession>
<keyword evidence="4 10" id="KW-0963">Cytoplasm</keyword>
<proteinExistence type="inferred from homology"/>
<evidence type="ECO:0000256" key="4">
    <source>
        <dbReference type="ARBA" id="ARBA00022490"/>
    </source>
</evidence>
<comment type="subcellular location">
    <subcellularLocation>
        <location evidence="1 10">Cytoplasm</location>
    </subcellularLocation>
</comment>
<dbReference type="GO" id="GO:0006424">
    <property type="term" value="P:glutamyl-tRNA aminoacylation"/>
    <property type="evidence" value="ECO:0007669"/>
    <property type="project" value="UniProtKB-UniRule"/>
</dbReference>
<gene>
    <name evidence="10" type="primary">gltX</name>
    <name evidence="13" type="ORF">HMPREF9080_01267</name>
</gene>
<dbReference type="FunFam" id="3.40.50.620:FF:000007">
    <property type="entry name" value="Glutamate--tRNA ligase"/>
    <property type="match status" value="1"/>
</dbReference>
<reference evidence="13 14" key="1">
    <citation type="submission" date="2011-08" db="EMBL/GenBank/DDBJ databases">
        <authorList>
            <person name="Weinstock G."/>
            <person name="Sodergren E."/>
            <person name="Clifton S."/>
            <person name="Fulton L."/>
            <person name="Fulton B."/>
            <person name="Courtney L."/>
            <person name="Fronick C."/>
            <person name="Harrison M."/>
            <person name="Strong C."/>
            <person name="Farmer C."/>
            <person name="Delahaunty K."/>
            <person name="Markovic C."/>
            <person name="Hall O."/>
            <person name="Minx P."/>
            <person name="Tomlinson C."/>
            <person name="Mitreva M."/>
            <person name="Hou S."/>
            <person name="Chen J."/>
            <person name="Wollam A."/>
            <person name="Pepin K.H."/>
            <person name="Johnson M."/>
            <person name="Bhonagiri V."/>
            <person name="Zhang X."/>
            <person name="Suruliraj S."/>
            <person name="Warren W."/>
            <person name="Chinwalla A."/>
            <person name="Mardis E.R."/>
            <person name="Wilson R.K."/>
        </authorList>
    </citation>
    <scope>NUCLEOTIDE SEQUENCE [LARGE SCALE GENOMIC DNA]</scope>
    <source>
        <strain evidence="13 14">F0432</strain>
    </source>
</reference>
<dbReference type="Pfam" id="PF00749">
    <property type="entry name" value="tRNA-synt_1c"/>
    <property type="match status" value="1"/>
</dbReference>
<evidence type="ECO:0000256" key="5">
    <source>
        <dbReference type="ARBA" id="ARBA00022598"/>
    </source>
</evidence>
<evidence type="ECO:0000256" key="6">
    <source>
        <dbReference type="ARBA" id="ARBA00022741"/>
    </source>
</evidence>
<dbReference type="InterPro" id="IPR020058">
    <property type="entry name" value="Glu/Gln-tRNA-synth_Ib_cat-dom"/>
</dbReference>
<dbReference type="InterPro" id="IPR033910">
    <property type="entry name" value="GluRS_core"/>
</dbReference>
<dbReference type="HAMAP" id="MF_00022">
    <property type="entry name" value="Glu_tRNA_synth_type1"/>
    <property type="match status" value="1"/>
</dbReference>
<comment type="function">
    <text evidence="10">Catalyzes the attachment of glutamate to tRNA(Glu) in a two-step reaction: glutamate is first activated by ATP to form Glu-AMP and then transferred to the acceptor end of tRNA(Glu).</text>
</comment>
<dbReference type="SUPFAM" id="SSF48163">
    <property type="entry name" value="An anticodon-binding domain of class I aminoacyl-tRNA synthetases"/>
    <property type="match status" value="1"/>
</dbReference>
<evidence type="ECO:0000313" key="14">
    <source>
        <dbReference type="Proteomes" id="UP000004750"/>
    </source>
</evidence>
<protein>
    <recommendedName>
        <fullName evidence="10">Glutamate--tRNA ligase</fullName>
        <ecNumber evidence="10">6.1.1.17</ecNumber>
    </recommendedName>
    <alternativeName>
        <fullName evidence="10">Glutamyl-tRNA synthetase</fullName>
        <shortName evidence="10">GluRS</shortName>
    </alternativeName>
</protein>
<dbReference type="Proteomes" id="UP000004750">
    <property type="component" value="Unassembled WGS sequence"/>
</dbReference>
<dbReference type="InterPro" id="IPR008925">
    <property type="entry name" value="aa_tRNA-synth_I_cd-bd_sf"/>
</dbReference>
<feature type="short sequence motif" description="'HIGH' region" evidence="10">
    <location>
        <begin position="31"/>
        <end position="41"/>
    </location>
</feature>
<dbReference type="GO" id="GO:0005524">
    <property type="term" value="F:ATP binding"/>
    <property type="evidence" value="ECO:0007669"/>
    <property type="project" value="UniProtKB-UniRule"/>
</dbReference>